<gene>
    <name evidence="1" type="ORF">THIOM_002825</name>
</gene>
<dbReference type="AlphaFoldDB" id="A0A176S0D4"/>
<evidence type="ECO:0000313" key="1">
    <source>
        <dbReference type="EMBL" id="OAD21406.1"/>
    </source>
</evidence>
<keyword evidence="2" id="KW-1185">Reference proteome</keyword>
<evidence type="ECO:0000313" key="2">
    <source>
        <dbReference type="Proteomes" id="UP000076962"/>
    </source>
</evidence>
<accession>A0A176S0D4</accession>
<name>A0A176S0D4_9GAMM</name>
<dbReference type="Proteomes" id="UP000076962">
    <property type="component" value="Unassembled WGS sequence"/>
</dbReference>
<dbReference type="EMBL" id="LUTY01001657">
    <property type="protein sequence ID" value="OAD21406.1"/>
    <property type="molecule type" value="Genomic_DNA"/>
</dbReference>
<comment type="caution">
    <text evidence="1">The sequence shown here is derived from an EMBL/GenBank/DDBJ whole genome shotgun (WGS) entry which is preliminary data.</text>
</comment>
<reference evidence="1 2" key="1">
    <citation type="submission" date="2016-05" db="EMBL/GenBank/DDBJ databases">
        <title>Single-cell genome of chain-forming Candidatus Thiomargarita nelsonii and comparison to other large sulfur-oxidizing bacteria.</title>
        <authorList>
            <person name="Winkel M."/>
            <person name="Salman V."/>
            <person name="Woyke T."/>
            <person name="Schulz-Vogt H."/>
            <person name="Richter M."/>
            <person name="Flood B."/>
            <person name="Bailey J."/>
            <person name="Amann R."/>
            <person name="Mussmann M."/>
        </authorList>
    </citation>
    <scope>NUCLEOTIDE SEQUENCE [LARGE SCALE GENOMIC DNA]</scope>
    <source>
        <strain evidence="1 2">THI036</strain>
    </source>
</reference>
<sequence length="100" mass="10994">MSICGIPRRLKFTCKTATAVGVMPCYSTKVLACQGIRQALEEPDELENLTGGEGDWHYGVKGGTVLRHRKTMTCSAKFNTGILQNRFLMESKALALDSKI</sequence>
<proteinExistence type="predicted"/>
<protein>
    <submittedName>
        <fullName evidence="1">Secreted protein</fullName>
    </submittedName>
</protein>
<organism evidence="1 2">
    <name type="scientific">Candidatus Thiomargarita nelsonii</name>
    <dbReference type="NCBI Taxonomy" id="1003181"/>
    <lineage>
        <taxon>Bacteria</taxon>
        <taxon>Pseudomonadati</taxon>
        <taxon>Pseudomonadota</taxon>
        <taxon>Gammaproteobacteria</taxon>
        <taxon>Thiotrichales</taxon>
        <taxon>Thiotrichaceae</taxon>
        <taxon>Thiomargarita</taxon>
    </lineage>
</organism>